<accession>K1RR34</accession>
<dbReference type="InterPro" id="IPR013785">
    <property type="entry name" value="Aldolase_TIM"/>
</dbReference>
<dbReference type="EMBL" id="AJWY01013167">
    <property type="protein sequence ID" value="EKC47873.1"/>
    <property type="molecule type" value="Genomic_DNA"/>
</dbReference>
<gene>
    <name evidence="9" type="ORF">LEA_19161</name>
</gene>
<dbReference type="SFLD" id="SFLDG01386">
    <property type="entry name" value="main_SPASM_domain-containing"/>
    <property type="match status" value="1"/>
</dbReference>
<dbReference type="InterPro" id="IPR000385">
    <property type="entry name" value="MoaA_NifB_PqqE_Fe-S-bd_CS"/>
</dbReference>
<protein>
    <submittedName>
        <fullName evidence="9">Molybdenum cofactor biosynthesis protein A</fullName>
    </submittedName>
</protein>
<evidence type="ECO:0000256" key="2">
    <source>
        <dbReference type="ARBA" id="ARBA00022485"/>
    </source>
</evidence>
<evidence type="ECO:0000313" key="9">
    <source>
        <dbReference type="EMBL" id="EKC47873.1"/>
    </source>
</evidence>
<evidence type="ECO:0000256" key="6">
    <source>
        <dbReference type="ARBA" id="ARBA00023014"/>
    </source>
</evidence>
<sequence length="145" mass="15891">MTDPFGRAITYLRVSVTELCNLRCQYCMPAEGVRKRSHADMLTEEELLRAVRIAAQLGVTKVRVTGGEPLVKRNILSICRGIADIPGVQELCLTTNGVLLPPLADELRAAGVRRVNLSLDTLDAEKYARITRIGCLDDALRGLDA</sequence>
<dbReference type="PANTHER" id="PTHR22960">
    <property type="entry name" value="MOLYBDOPTERIN COFACTOR SYNTHESIS PROTEIN A"/>
    <property type="match status" value="1"/>
</dbReference>
<dbReference type="GO" id="GO:0006777">
    <property type="term" value="P:Mo-molybdopterin cofactor biosynthetic process"/>
    <property type="evidence" value="ECO:0007669"/>
    <property type="project" value="UniProtKB-KW"/>
</dbReference>
<dbReference type="PANTHER" id="PTHR22960:SF0">
    <property type="entry name" value="MOLYBDENUM COFACTOR BIOSYNTHESIS PROTEIN 1"/>
    <property type="match status" value="1"/>
</dbReference>
<keyword evidence="2" id="KW-0004">4Fe-4S</keyword>
<dbReference type="PROSITE" id="PS51918">
    <property type="entry name" value="RADICAL_SAM"/>
    <property type="match status" value="1"/>
</dbReference>
<feature type="domain" description="Radical SAM core" evidence="8">
    <location>
        <begin position="4"/>
        <end position="145"/>
    </location>
</feature>
<proteinExistence type="predicted"/>
<dbReference type="CDD" id="cd01335">
    <property type="entry name" value="Radical_SAM"/>
    <property type="match status" value="1"/>
</dbReference>
<dbReference type="InterPro" id="IPR058240">
    <property type="entry name" value="rSAM_sf"/>
</dbReference>
<evidence type="ECO:0000256" key="3">
    <source>
        <dbReference type="ARBA" id="ARBA00022691"/>
    </source>
</evidence>
<dbReference type="AlphaFoldDB" id="K1RR34"/>
<name>K1RR34_9ZZZZ</name>
<evidence type="ECO:0000256" key="5">
    <source>
        <dbReference type="ARBA" id="ARBA00023004"/>
    </source>
</evidence>
<keyword evidence="5" id="KW-0408">Iron</keyword>
<dbReference type="SFLD" id="SFLDG01067">
    <property type="entry name" value="SPASM/twitch_domain_containing"/>
    <property type="match status" value="1"/>
</dbReference>
<dbReference type="Gene3D" id="3.20.20.70">
    <property type="entry name" value="Aldolase class I"/>
    <property type="match status" value="1"/>
</dbReference>
<dbReference type="InterPro" id="IPR050105">
    <property type="entry name" value="MoCo_biosynth_MoaA/MoaC"/>
</dbReference>
<dbReference type="GO" id="GO:0046872">
    <property type="term" value="F:metal ion binding"/>
    <property type="evidence" value="ECO:0007669"/>
    <property type="project" value="UniProtKB-KW"/>
</dbReference>
<evidence type="ECO:0000256" key="4">
    <source>
        <dbReference type="ARBA" id="ARBA00022723"/>
    </source>
</evidence>
<dbReference type="SUPFAM" id="SSF102114">
    <property type="entry name" value="Radical SAM enzymes"/>
    <property type="match status" value="1"/>
</dbReference>
<comment type="caution">
    <text evidence="9">The sequence shown here is derived from an EMBL/GenBank/DDBJ whole genome shotgun (WGS) entry which is preliminary data.</text>
</comment>
<evidence type="ECO:0000259" key="8">
    <source>
        <dbReference type="PROSITE" id="PS51918"/>
    </source>
</evidence>
<keyword evidence="6" id="KW-0411">Iron-sulfur</keyword>
<dbReference type="SFLD" id="SFLDS00029">
    <property type="entry name" value="Radical_SAM"/>
    <property type="match status" value="1"/>
</dbReference>
<organism evidence="9">
    <name type="scientific">human gut metagenome</name>
    <dbReference type="NCBI Taxonomy" id="408170"/>
    <lineage>
        <taxon>unclassified sequences</taxon>
        <taxon>metagenomes</taxon>
        <taxon>organismal metagenomes</taxon>
    </lineage>
</organism>
<dbReference type="GO" id="GO:0061799">
    <property type="term" value="F:cyclic pyranopterin monophosphate synthase activity"/>
    <property type="evidence" value="ECO:0007669"/>
    <property type="project" value="TreeGrafter"/>
</dbReference>
<dbReference type="GO" id="GO:0051539">
    <property type="term" value="F:4 iron, 4 sulfur cluster binding"/>
    <property type="evidence" value="ECO:0007669"/>
    <property type="project" value="UniProtKB-KW"/>
</dbReference>
<evidence type="ECO:0000256" key="1">
    <source>
        <dbReference type="ARBA" id="ARBA00001966"/>
    </source>
</evidence>
<feature type="non-terminal residue" evidence="9">
    <location>
        <position position="145"/>
    </location>
</feature>
<evidence type="ECO:0000256" key="7">
    <source>
        <dbReference type="ARBA" id="ARBA00023150"/>
    </source>
</evidence>
<dbReference type="PROSITE" id="PS01305">
    <property type="entry name" value="MOAA_NIFB_PQQE"/>
    <property type="match status" value="1"/>
</dbReference>
<keyword evidence="3" id="KW-0949">S-adenosyl-L-methionine</keyword>
<dbReference type="InterPro" id="IPR007197">
    <property type="entry name" value="rSAM"/>
</dbReference>
<keyword evidence="7" id="KW-0501">Molybdenum cofactor biosynthesis</keyword>
<reference evidence="9" key="1">
    <citation type="journal article" date="2013" name="Environ. Microbiol.">
        <title>Microbiota from the distal guts of lean and obese adolescents exhibit partial functional redundancy besides clear differences in community structure.</title>
        <authorList>
            <person name="Ferrer M."/>
            <person name="Ruiz A."/>
            <person name="Lanza F."/>
            <person name="Haange S.B."/>
            <person name="Oberbach A."/>
            <person name="Till H."/>
            <person name="Bargiela R."/>
            <person name="Campoy C."/>
            <person name="Segura M.T."/>
            <person name="Richter M."/>
            <person name="von Bergen M."/>
            <person name="Seifert J."/>
            <person name="Suarez A."/>
        </authorList>
    </citation>
    <scope>NUCLEOTIDE SEQUENCE</scope>
</reference>
<comment type="cofactor">
    <cofactor evidence="1">
        <name>[4Fe-4S] cluster</name>
        <dbReference type="ChEBI" id="CHEBI:49883"/>
    </cofactor>
</comment>
<dbReference type="Pfam" id="PF04055">
    <property type="entry name" value="Radical_SAM"/>
    <property type="match status" value="1"/>
</dbReference>
<keyword evidence="4" id="KW-0479">Metal-binding</keyword>
<dbReference type="GO" id="GO:0061798">
    <property type="term" value="F:GTP 3',8'-cyclase activity"/>
    <property type="evidence" value="ECO:0007669"/>
    <property type="project" value="TreeGrafter"/>
</dbReference>